<evidence type="ECO:0000256" key="8">
    <source>
        <dbReference type="ARBA" id="ARBA00022723"/>
    </source>
</evidence>
<dbReference type="PANTHER" id="PTHR22930:SF250">
    <property type="entry name" value="NUCLEASE HARBI1-LIKE PROTEIN"/>
    <property type="match status" value="1"/>
</dbReference>
<dbReference type="Pfam" id="PF13359">
    <property type="entry name" value="DDE_Tnp_4"/>
    <property type="match status" value="1"/>
</dbReference>
<keyword evidence="7" id="KW-0540">Nuclease</keyword>
<dbReference type="RefSeq" id="XP_022308424.1">
    <property type="nucleotide sequence ID" value="XM_022452716.1"/>
</dbReference>
<evidence type="ECO:0000256" key="9">
    <source>
        <dbReference type="ARBA" id="ARBA00022801"/>
    </source>
</evidence>
<evidence type="ECO:0000256" key="4">
    <source>
        <dbReference type="ARBA" id="ARBA00006958"/>
    </source>
</evidence>
<keyword evidence="9" id="KW-0378">Hydrolase</keyword>
<dbReference type="OrthoDB" id="6103100at2759"/>
<dbReference type="SUPFAM" id="SSF49785">
    <property type="entry name" value="Galactose-binding domain-like"/>
    <property type="match status" value="1"/>
</dbReference>
<comment type="subcellular location">
    <subcellularLocation>
        <location evidence="3">Cytoplasm</location>
    </subcellularLocation>
    <subcellularLocation>
        <location evidence="2">Nucleus</location>
    </subcellularLocation>
</comment>
<evidence type="ECO:0000256" key="5">
    <source>
        <dbReference type="ARBA" id="ARBA00015519"/>
    </source>
</evidence>
<evidence type="ECO:0000256" key="6">
    <source>
        <dbReference type="ARBA" id="ARBA00022490"/>
    </source>
</evidence>
<dbReference type="InterPro" id="IPR027806">
    <property type="entry name" value="HARBI1_dom"/>
</dbReference>
<feature type="signal peptide" evidence="13">
    <location>
        <begin position="1"/>
        <end position="23"/>
    </location>
</feature>
<dbReference type="InterPro" id="IPR045249">
    <property type="entry name" value="HARBI1-like"/>
</dbReference>
<dbReference type="GO" id="GO:0005737">
    <property type="term" value="C:cytoplasm"/>
    <property type="evidence" value="ECO:0007669"/>
    <property type="project" value="UniProtKB-SubCell"/>
</dbReference>
<comment type="function">
    <text evidence="12">Transposase-derived protein that may have nuclease activity. Does not have transposase activity.</text>
</comment>
<evidence type="ECO:0000256" key="10">
    <source>
        <dbReference type="ARBA" id="ARBA00023242"/>
    </source>
</evidence>
<dbReference type="PANTHER" id="PTHR22930">
    <property type="match status" value="1"/>
</dbReference>
<dbReference type="PRINTS" id="PR02086">
    <property type="entry name" value="PUTNUCHARBI1"/>
</dbReference>
<gene>
    <name evidence="16" type="primary">LOC111114425</name>
</gene>
<dbReference type="GO" id="GO:0004518">
    <property type="term" value="F:nuclease activity"/>
    <property type="evidence" value="ECO:0007669"/>
    <property type="project" value="UniProtKB-KW"/>
</dbReference>
<dbReference type="InterPro" id="IPR026103">
    <property type="entry name" value="HARBI1_animal"/>
</dbReference>
<evidence type="ECO:0000256" key="1">
    <source>
        <dbReference type="ARBA" id="ARBA00001968"/>
    </source>
</evidence>
<evidence type="ECO:0000256" key="12">
    <source>
        <dbReference type="ARBA" id="ARBA00045850"/>
    </source>
</evidence>
<reference evidence="16" key="1">
    <citation type="submission" date="2025-08" db="UniProtKB">
        <authorList>
            <consortium name="RefSeq"/>
        </authorList>
    </citation>
    <scope>IDENTIFICATION</scope>
    <source>
        <tissue evidence="16">Whole sample</tissue>
    </source>
</reference>
<keyword evidence="6" id="KW-0963">Cytoplasm</keyword>
<keyword evidence="8" id="KW-0479">Metal-binding</keyword>
<dbReference type="Gene3D" id="2.60.120.260">
    <property type="entry name" value="Galactose-binding domain-like"/>
    <property type="match status" value="1"/>
</dbReference>
<dbReference type="Proteomes" id="UP000694844">
    <property type="component" value="Chromosome 9"/>
</dbReference>
<organism evidence="15 16">
    <name type="scientific">Crassostrea virginica</name>
    <name type="common">Eastern oyster</name>
    <dbReference type="NCBI Taxonomy" id="6565"/>
    <lineage>
        <taxon>Eukaryota</taxon>
        <taxon>Metazoa</taxon>
        <taxon>Spiralia</taxon>
        <taxon>Lophotrochozoa</taxon>
        <taxon>Mollusca</taxon>
        <taxon>Bivalvia</taxon>
        <taxon>Autobranchia</taxon>
        <taxon>Pteriomorphia</taxon>
        <taxon>Ostreida</taxon>
        <taxon>Ostreoidea</taxon>
        <taxon>Ostreidae</taxon>
        <taxon>Crassostrea</taxon>
    </lineage>
</organism>
<dbReference type="GO" id="GO:0016787">
    <property type="term" value="F:hydrolase activity"/>
    <property type="evidence" value="ECO:0007669"/>
    <property type="project" value="UniProtKB-KW"/>
</dbReference>
<keyword evidence="10" id="KW-0539">Nucleus</keyword>
<proteinExistence type="inferred from homology"/>
<dbReference type="GeneID" id="111114425"/>
<dbReference type="GO" id="GO:0046872">
    <property type="term" value="F:metal ion binding"/>
    <property type="evidence" value="ECO:0007669"/>
    <property type="project" value="UniProtKB-KW"/>
</dbReference>
<evidence type="ECO:0000256" key="7">
    <source>
        <dbReference type="ARBA" id="ARBA00022722"/>
    </source>
</evidence>
<evidence type="ECO:0000256" key="13">
    <source>
        <dbReference type="SAM" id="SignalP"/>
    </source>
</evidence>
<keyword evidence="15" id="KW-1185">Reference proteome</keyword>
<evidence type="ECO:0000256" key="11">
    <source>
        <dbReference type="ARBA" id="ARBA00030126"/>
    </source>
</evidence>
<sequence>MMYAVVLLVCCSWLALLCPSVQAYENLAFNKPAWQSRTVASDSGADRAVDGQYTDLRRWAGQCAASEWGQRTAEWRVDLGGVKNIHHAFLQYVTNNNPWECGNHTYGLECKEMCGNCSNGKPCHHVDGTCPHGCDAGMYGEKCDLECDNNTYGVECKELCGNCSNGEQCHHVDGTCPHGCDAGMYGDKCDLVFDTPEKNRDMRQADRHVKVLCTLRYLAKADFFSEVGDLHGISKASMSLLLPRVCRALCQMLDNIRFPSSQQSINAIKQNFYDVARFPNVVGAIDGTLIPIRGVGGDEEPIYVSRKNFHALNIQGVVDANMSFLNINCQYPGSTHEAFIFANSQMKQIMENLPQTGWLLWDSGYPLRDYLMTPFNTPATPAEERFNNAHTRTRNVVERAFGVLKSRFRCLHNSGGCLPFNPEKCSLIIETCMRLHNKAISEKVPLQQGGAIAVQHIAVNYNGAAPQSARELRQQIAARF</sequence>
<dbReference type="KEGG" id="cvn:111114425"/>
<evidence type="ECO:0000259" key="14">
    <source>
        <dbReference type="Pfam" id="PF13359"/>
    </source>
</evidence>
<dbReference type="AlphaFoldDB" id="A0A8B8BZZ8"/>
<feature type="chain" id="PRO_5034714994" description="Putative nuclease HARBI1" evidence="13">
    <location>
        <begin position="24"/>
        <end position="480"/>
    </location>
</feature>
<dbReference type="GO" id="GO:0005634">
    <property type="term" value="C:nucleus"/>
    <property type="evidence" value="ECO:0007669"/>
    <property type="project" value="UniProtKB-SubCell"/>
</dbReference>
<dbReference type="InterPro" id="IPR008979">
    <property type="entry name" value="Galactose-bd-like_sf"/>
</dbReference>
<accession>A0A8B8BZZ8</accession>
<evidence type="ECO:0000313" key="16">
    <source>
        <dbReference type="RefSeq" id="XP_022308424.1"/>
    </source>
</evidence>
<evidence type="ECO:0000256" key="2">
    <source>
        <dbReference type="ARBA" id="ARBA00004123"/>
    </source>
</evidence>
<protein>
    <recommendedName>
        <fullName evidence="5">Putative nuclease HARBI1</fullName>
    </recommendedName>
    <alternativeName>
        <fullName evidence="11">Harbinger transposase-derived nuclease</fullName>
    </alternativeName>
</protein>
<name>A0A8B8BZZ8_CRAVI</name>
<evidence type="ECO:0000256" key="3">
    <source>
        <dbReference type="ARBA" id="ARBA00004496"/>
    </source>
</evidence>
<keyword evidence="13" id="KW-0732">Signal</keyword>
<evidence type="ECO:0000313" key="15">
    <source>
        <dbReference type="Proteomes" id="UP000694844"/>
    </source>
</evidence>
<feature type="domain" description="DDE Tnp4" evidence="14">
    <location>
        <begin position="285"/>
        <end position="437"/>
    </location>
</feature>
<comment type="similarity">
    <text evidence="4">Belongs to the HARBI1 family.</text>
</comment>
<comment type="cofactor">
    <cofactor evidence="1">
        <name>a divalent metal cation</name>
        <dbReference type="ChEBI" id="CHEBI:60240"/>
    </cofactor>
</comment>